<sequence length="92" mass="10633">MQRTSGRDDEPPHEIKIERVTQHSNYQSPHSPHNGRSSGHTVTYHREDVRKQSYSSYDIHEQILIASDDSLSDKEIYPRQETTIGQKNVSSK</sequence>
<organism evidence="2 3">
    <name type="scientific">Strigamia maritima</name>
    <name type="common">European centipede</name>
    <name type="synonym">Geophilus maritimus</name>
    <dbReference type="NCBI Taxonomy" id="126957"/>
    <lineage>
        <taxon>Eukaryota</taxon>
        <taxon>Metazoa</taxon>
        <taxon>Ecdysozoa</taxon>
        <taxon>Arthropoda</taxon>
        <taxon>Myriapoda</taxon>
        <taxon>Chilopoda</taxon>
        <taxon>Pleurostigmophora</taxon>
        <taxon>Geophilomorpha</taxon>
        <taxon>Linotaeniidae</taxon>
        <taxon>Strigamia</taxon>
    </lineage>
</organism>
<evidence type="ECO:0000313" key="2">
    <source>
        <dbReference type="EnsemblMetazoa" id="SMAR002543-PA"/>
    </source>
</evidence>
<feature type="compositionally biased region" description="Polar residues" evidence="1">
    <location>
        <begin position="80"/>
        <end position="92"/>
    </location>
</feature>
<feature type="compositionally biased region" description="Polar residues" evidence="1">
    <location>
        <begin position="22"/>
        <end position="41"/>
    </location>
</feature>
<accession>T1ING6</accession>
<protein>
    <submittedName>
        <fullName evidence="2">Uncharacterized protein</fullName>
    </submittedName>
</protein>
<dbReference type="HOGENOM" id="CLU_2419432_0_0_1"/>
<dbReference type="Proteomes" id="UP000014500">
    <property type="component" value="Unassembled WGS sequence"/>
</dbReference>
<evidence type="ECO:0000313" key="3">
    <source>
        <dbReference type="Proteomes" id="UP000014500"/>
    </source>
</evidence>
<proteinExistence type="predicted"/>
<dbReference type="EnsemblMetazoa" id="SMAR002543-RA">
    <property type="protein sequence ID" value="SMAR002543-PA"/>
    <property type="gene ID" value="SMAR002543"/>
</dbReference>
<keyword evidence="3" id="KW-1185">Reference proteome</keyword>
<reference evidence="3" key="1">
    <citation type="submission" date="2011-05" db="EMBL/GenBank/DDBJ databases">
        <authorList>
            <person name="Richards S.R."/>
            <person name="Qu J."/>
            <person name="Jiang H."/>
            <person name="Jhangiani S.N."/>
            <person name="Agravi P."/>
            <person name="Goodspeed R."/>
            <person name="Gross S."/>
            <person name="Mandapat C."/>
            <person name="Jackson L."/>
            <person name="Mathew T."/>
            <person name="Pu L."/>
            <person name="Thornton R."/>
            <person name="Saada N."/>
            <person name="Wilczek-Boney K.B."/>
            <person name="Lee S."/>
            <person name="Kovar C."/>
            <person name="Wu Y."/>
            <person name="Scherer S.E."/>
            <person name="Worley K.C."/>
            <person name="Muzny D.M."/>
            <person name="Gibbs R."/>
        </authorList>
    </citation>
    <scope>NUCLEOTIDE SEQUENCE</scope>
    <source>
        <strain evidence="3">Brora</strain>
    </source>
</reference>
<name>T1ING6_STRMM</name>
<dbReference type="EMBL" id="JH431173">
    <property type="status" value="NOT_ANNOTATED_CDS"/>
    <property type="molecule type" value="Genomic_DNA"/>
</dbReference>
<reference evidence="2" key="2">
    <citation type="submission" date="2015-02" db="UniProtKB">
        <authorList>
            <consortium name="EnsemblMetazoa"/>
        </authorList>
    </citation>
    <scope>IDENTIFICATION</scope>
</reference>
<evidence type="ECO:0000256" key="1">
    <source>
        <dbReference type="SAM" id="MobiDB-lite"/>
    </source>
</evidence>
<feature type="compositionally biased region" description="Basic and acidic residues" evidence="1">
    <location>
        <begin position="1"/>
        <end position="21"/>
    </location>
</feature>
<feature type="region of interest" description="Disordered" evidence="1">
    <location>
        <begin position="1"/>
        <end position="92"/>
    </location>
</feature>
<dbReference type="AlphaFoldDB" id="T1ING6"/>